<protein>
    <submittedName>
        <fullName evidence="1">Uncharacterized protein</fullName>
    </submittedName>
</protein>
<name>C8PI24_9BACT</name>
<comment type="caution">
    <text evidence="1">The sequence shown here is derived from an EMBL/GenBank/DDBJ whole genome shotgun (WGS) entry which is preliminary data.</text>
</comment>
<sequence>MQDDHLTICALVFLGRAITSAPILPPAFSGKGDRSPFCLNFIYALAPYFAKSKILAIFSRL</sequence>
<reference evidence="1 2" key="1">
    <citation type="submission" date="2009-07" db="EMBL/GenBank/DDBJ databases">
        <authorList>
            <person name="Madupu R."/>
            <person name="Sebastian Y."/>
            <person name="Durkin A.S."/>
            <person name="Torralba M."/>
            <person name="Methe B."/>
            <person name="Sutton G.G."/>
            <person name="Strausberg R.L."/>
            <person name="Nelson K.E."/>
        </authorList>
    </citation>
    <scope>NUCLEOTIDE SEQUENCE [LARGE SCALE GENOMIC DNA]</scope>
    <source>
        <strain evidence="1 2">RM3268</strain>
    </source>
</reference>
<evidence type="ECO:0000313" key="2">
    <source>
        <dbReference type="Proteomes" id="UP000005709"/>
    </source>
</evidence>
<accession>C8PI24</accession>
<organism evidence="1 2">
    <name type="scientific">Campylobacter gracilis RM3268</name>
    <dbReference type="NCBI Taxonomy" id="553220"/>
    <lineage>
        <taxon>Bacteria</taxon>
        <taxon>Pseudomonadati</taxon>
        <taxon>Campylobacterota</taxon>
        <taxon>Epsilonproteobacteria</taxon>
        <taxon>Campylobacterales</taxon>
        <taxon>Campylobacteraceae</taxon>
        <taxon>Campylobacter</taxon>
    </lineage>
</organism>
<dbReference type="AlphaFoldDB" id="C8PI24"/>
<dbReference type="Proteomes" id="UP000005709">
    <property type="component" value="Unassembled WGS sequence"/>
</dbReference>
<gene>
    <name evidence="1" type="ORF">CAMGR0001_0005</name>
</gene>
<proteinExistence type="predicted"/>
<dbReference type="EMBL" id="ACYG01000025">
    <property type="protein sequence ID" value="EEV17414.1"/>
    <property type="molecule type" value="Genomic_DNA"/>
</dbReference>
<evidence type="ECO:0000313" key="1">
    <source>
        <dbReference type="EMBL" id="EEV17414.1"/>
    </source>
</evidence>
<keyword evidence="2" id="KW-1185">Reference proteome</keyword>